<proteinExistence type="predicted"/>
<sequence>MTNITSERLKTTKNKAYRRSLVIHKRIPSFSIIWTAYLVQLIVILRQIDKRRITHNNSINQELKTVQSNLITKTIKCLYKVKIHINTSPFDQMT</sequence>
<evidence type="ECO:0000313" key="3">
    <source>
        <dbReference type="Proteomes" id="UP000432350"/>
    </source>
</evidence>
<dbReference type="Proteomes" id="UP000432350">
    <property type="component" value="Unassembled WGS sequence"/>
</dbReference>
<organism evidence="2 3">
    <name type="scientific">Sphingobacterium multivorum</name>
    <dbReference type="NCBI Taxonomy" id="28454"/>
    <lineage>
        <taxon>Bacteria</taxon>
        <taxon>Pseudomonadati</taxon>
        <taxon>Bacteroidota</taxon>
        <taxon>Sphingobacteriia</taxon>
        <taxon>Sphingobacteriales</taxon>
        <taxon>Sphingobacteriaceae</taxon>
        <taxon>Sphingobacterium</taxon>
    </lineage>
</organism>
<dbReference type="AlphaFoldDB" id="A0A654DRK6"/>
<reference evidence="2 3" key="1">
    <citation type="submission" date="2019-10" db="EMBL/GenBank/DDBJ databases">
        <authorList>
            <person name="Karimi E."/>
        </authorList>
    </citation>
    <scope>NUCLEOTIDE SEQUENCE [LARGE SCALE GENOMIC DNA]</scope>
    <source>
        <strain evidence="2">Sphingobacterium sp. 8BC</strain>
    </source>
</reference>
<keyword evidence="1" id="KW-0812">Transmembrane</keyword>
<dbReference type="EMBL" id="CABWMV010000028">
    <property type="protein sequence ID" value="VXD08072.1"/>
    <property type="molecule type" value="Genomic_DNA"/>
</dbReference>
<evidence type="ECO:0000313" key="2">
    <source>
        <dbReference type="EMBL" id="VXD08072.1"/>
    </source>
</evidence>
<name>A0A654DRK6_SPHMU</name>
<evidence type="ECO:0000256" key="1">
    <source>
        <dbReference type="SAM" id="Phobius"/>
    </source>
</evidence>
<gene>
    <name evidence="2" type="ORF">SPHINGO8BC_90237</name>
</gene>
<keyword evidence="1" id="KW-1133">Transmembrane helix</keyword>
<evidence type="ECO:0008006" key="4">
    <source>
        <dbReference type="Google" id="ProtNLM"/>
    </source>
</evidence>
<feature type="transmembrane region" description="Helical" evidence="1">
    <location>
        <begin position="27"/>
        <end position="45"/>
    </location>
</feature>
<accession>A0A654DRK6</accession>
<keyword evidence="1" id="KW-0472">Membrane</keyword>
<protein>
    <recommendedName>
        <fullName evidence="4">Transmembrane protein</fullName>
    </recommendedName>
</protein>